<evidence type="ECO:0000313" key="3">
    <source>
        <dbReference type="Proteomes" id="UP000215914"/>
    </source>
</evidence>
<keyword evidence="3" id="KW-1185">Reference proteome</keyword>
<protein>
    <submittedName>
        <fullName evidence="2">Uncharacterized protein</fullName>
    </submittedName>
</protein>
<dbReference type="AlphaFoldDB" id="A0A251TIY1"/>
<dbReference type="EMBL" id="CM007899">
    <property type="protein sequence ID" value="OTG10739.1"/>
    <property type="molecule type" value="Genomic_DNA"/>
</dbReference>
<organism evidence="2 3">
    <name type="scientific">Helianthus annuus</name>
    <name type="common">Common sunflower</name>
    <dbReference type="NCBI Taxonomy" id="4232"/>
    <lineage>
        <taxon>Eukaryota</taxon>
        <taxon>Viridiplantae</taxon>
        <taxon>Streptophyta</taxon>
        <taxon>Embryophyta</taxon>
        <taxon>Tracheophyta</taxon>
        <taxon>Spermatophyta</taxon>
        <taxon>Magnoliopsida</taxon>
        <taxon>eudicotyledons</taxon>
        <taxon>Gunneridae</taxon>
        <taxon>Pentapetalae</taxon>
        <taxon>asterids</taxon>
        <taxon>campanulids</taxon>
        <taxon>Asterales</taxon>
        <taxon>Asteraceae</taxon>
        <taxon>Asteroideae</taxon>
        <taxon>Heliantheae alliance</taxon>
        <taxon>Heliantheae</taxon>
        <taxon>Helianthus</taxon>
    </lineage>
</organism>
<feature type="region of interest" description="Disordered" evidence="1">
    <location>
        <begin position="31"/>
        <end position="53"/>
    </location>
</feature>
<dbReference type="Proteomes" id="UP000215914">
    <property type="component" value="Chromosome 10"/>
</dbReference>
<evidence type="ECO:0000256" key="1">
    <source>
        <dbReference type="SAM" id="MobiDB-lite"/>
    </source>
</evidence>
<reference evidence="3" key="1">
    <citation type="journal article" date="2017" name="Nature">
        <title>The sunflower genome provides insights into oil metabolism, flowering and Asterid evolution.</title>
        <authorList>
            <person name="Badouin H."/>
            <person name="Gouzy J."/>
            <person name="Grassa C.J."/>
            <person name="Murat F."/>
            <person name="Staton S.E."/>
            <person name="Cottret L."/>
            <person name="Lelandais-Briere C."/>
            <person name="Owens G.L."/>
            <person name="Carrere S."/>
            <person name="Mayjonade B."/>
            <person name="Legrand L."/>
            <person name="Gill N."/>
            <person name="Kane N.C."/>
            <person name="Bowers J.E."/>
            <person name="Hubner S."/>
            <person name="Bellec A."/>
            <person name="Berard A."/>
            <person name="Berges H."/>
            <person name="Blanchet N."/>
            <person name="Boniface M.C."/>
            <person name="Brunel D."/>
            <person name="Catrice O."/>
            <person name="Chaidir N."/>
            <person name="Claudel C."/>
            <person name="Donnadieu C."/>
            <person name="Faraut T."/>
            <person name="Fievet G."/>
            <person name="Helmstetter N."/>
            <person name="King M."/>
            <person name="Knapp S.J."/>
            <person name="Lai Z."/>
            <person name="Le Paslier M.C."/>
            <person name="Lippi Y."/>
            <person name="Lorenzon L."/>
            <person name="Mandel J.R."/>
            <person name="Marage G."/>
            <person name="Marchand G."/>
            <person name="Marquand E."/>
            <person name="Bret-Mestries E."/>
            <person name="Morien E."/>
            <person name="Nambeesan S."/>
            <person name="Nguyen T."/>
            <person name="Pegot-Espagnet P."/>
            <person name="Pouilly N."/>
            <person name="Raftis F."/>
            <person name="Sallet E."/>
            <person name="Schiex T."/>
            <person name="Thomas J."/>
            <person name="Vandecasteele C."/>
            <person name="Vares D."/>
            <person name="Vear F."/>
            <person name="Vautrin S."/>
            <person name="Crespi M."/>
            <person name="Mangin B."/>
            <person name="Burke J.M."/>
            <person name="Salse J."/>
            <person name="Munos S."/>
            <person name="Vincourt P."/>
            <person name="Rieseberg L.H."/>
            <person name="Langlade N.B."/>
        </authorList>
    </citation>
    <scope>NUCLEOTIDE SEQUENCE [LARGE SCALE GENOMIC DNA]</scope>
    <source>
        <strain evidence="3">cv. SF193</strain>
    </source>
</reference>
<accession>A0A251TIY1</accession>
<name>A0A251TIY1_HELAN</name>
<proteinExistence type="predicted"/>
<dbReference type="InParanoid" id="A0A251TIY1"/>
<evidence type="ECO:0000313" key="2">
    <source>
        <dbReference type="EMBL" id="OTG10739.1"/>
    </source>
</evidence>
<sequence length="53" mass="6216">MYCFKKNLILVSYVLRSLLNLFLNSRTLSGHPLDQMEYSESNPSPSPIPWKTW</sequence>
<feature type="compositionally biased region" description="Pro residues" evidence="1">
    <location>
        <begin position="44"/>
        <end position="53"/>
    </location>
</feature>
<gene>
    <name evidence="2" type="ORF">HannXRQ_Chr10g0291021</name>
</gene>